<proteinExistence type="predicted"/>
<dbReference type="SUPFAM" id="SSF56672">
    <property type="entry name" value="DNA/RNA polymerases"/>
    <property type="match status" value="1"/>
</dbReference>
<dbReference type="EMBL" id="CAXAMN010011780">
    <property type="protein sequence ID" value="CAK9036257.1"/>
    <property type="molecule type" value="Genomic_DNA"/>
</dbReference>
<keyword evidence="1" id="KW-0472">Membrane</keyword>
<gene>
    <name evidence="3" type="ORF">CCMP2556_LOCUS20213</name>
</gene>
<feature type="domain" description="J" evidence="2">
    <location>
        <begin position="803"/>
        <end position="862"/>
    </location>
</feature>
<keyword evidence="1" id="KW-1133">Transmembrane helix</keyword>
<accession>A0ABP0LBY3</accession>
<reference evidence="3 4" key="1">
    <citation type="submission" date="2024-02" db="EMBL/GenBank/DDBJ databases">
        <authorList>
            <person name="Chen Y."/>
            <person name="Shah S."/>
            <person name="Dougan E. K."/>
            <person name="Thang M."/>
            <person name="Chan C."/>
        </authorList>
    </citation>
    <scope>NUCLEOTIDE SEQUENCE [LARGE SCALE GENOMIC DNA]</scope>
</reference>
<dbReference type="Gene3D" id="1.10.287.110">
    <property type="entry name" value="DnaJ domain"/>
    <property type="match status" value="1"/>
</dbReference>
<keyword evidence="4" id="KW-1185">Reference proteome</keyword>
<protein>
    <recommendedName>
        <fullName evidence="2">J domain-containing protein</fullName>
    </recommendedName>
</protein>
<evidence type="ECO:0000313" key="3">
    <source>
        <dbReference type="EMBL" id="CAK9036257.1"/>
    </source>
</evidence>
<evidence type="ECO:0000259" key="2">
    <source>
        <dbReference type="PROSITE" id="PS50076"/>
    </source>
</evidence>
<feature type="transmembrane region" description="Helical" evidence="1">
    <location>
        <begin position="898"/>
        <end position="919"/>
    </location>
</feature>
<dbReference type="InterPro" id="IPR001623">
    <property type="entry name" value="DnaJ_domain"/>
</dbReference>
<dbReference type="SMART" id="SM00271">
    <property type="entry name" value="DnaJ"/>
    <property type="match status" value="1"/>
</dbReference>
<evidence type="ECO:0000313" key="4">
    <source>
        <dbReference type="Proteomes" id="UP001642484"/>
    </source>
</evidence>
<dbReference type="PROSITE" id="PS50076">
    <property type="entry name" value="DNAJ_2"/>
    <property type="match status" value="1"/>
</dbReference>
<dbReference type="CDD" id="cd06257">
    <property type="entry name" value="DnaJ"/>
    <property type="match status" value="1"/>
</dbReference>
<comment type="caution">
    <text evidence="3">The sequence shown here is derived from an EMBL/GenBank/DDBJ whole genome shotgun (WGS) entry which is preliminary data.</text>
</comment>
<dbReference type="Pfam" id="PF00226">
    <property type="entry name" value="DnaJ"/>
    <property type="match status" value="1"/>
</dbReference>
<dbReference type="SUPFAM" id="SSF46565">
    <property type="entry name" value="Chaperone J-domain"/>
    <property type="match status" value="1"/>
</dbReference>
<dbReference type="Proteomes" id="UP001642484">
    <property type="component" value="Unassembled WGS sequence"/>
</dbReference>
<keyword evidence="1" id="KW-0812">Transmembrane</keyword>
<dbReference type="InterPro" id="IPR036869">
    <property type="entry name" value="J_dom_sf"/>
</dbReference>
<sequence length="939" mass="104581">MALLNRYILIEYDIGGPRLWHERLALEHVSGDTYIVVTPDRDAEELGLLNSDIRHIRVRAAANVDPPGVNAAEIYGLPAWGQNDMNSIRDEARQLAEQERRALHAGGVVAAPPMGAGVGPPAFDPNVGYPAGTLKWLAAESTEQYKHGQEVSMGAALSKGAKLAQAMPGGYVLFVECVDGADFHDLMQKPARGDCRILDVGLNALGHPGRSIREIASMCKEVPVKWVLPGPRTAKWCVNYLSVEGLGFEGHHERLRQVAKVDASSWGIQEHFQLTMSLRQALLVDQLDAFNLLSVEIQFRRLQTIEYSYSEKARDMESKAVGGRLSLEEQTTFGGITRQFATLMICPDLFGHVKSEVEKEASLAKNIRKAREEREAARKGGKKGTLSPVPLEDLLGQNGQHEVKEFSSSQTLAAAQAREKMEAMGLGRSYEDPQFRQKDVYVGFVNRLLRLGMLDLSIQPPAERTGMFLVKKKGGRQRLIFDCRRSNCYFTEPTPIKLATGDSIGRLETGRTPLYCASADLANAFYTMSMPQELRQFFGLRSLTAGETAVDEVDGIKVGPEQLVHPRIAVVPKGWSWAMYWCQHINEHLCEEAGLTPEERLRDGEPVKAGSLWHIQYVGNLHLFGTDKTVVENRFWKAVERLRSAGLTVHEIEVSEGSAEVLGWKVEEGGILRPTLKRLWRIRTAIRELLRRGRASGQQLERLLGHMTYVSLCRREALSVLGECYTLCKRRYKALVPLWKSVRKELAIWDGISVLIYSNMRSCWSSTVYAVDASEWGLGVATGEFATSEVRTLGSFLERWRFKDEAILGIEANAQEADIRSAYKRCALQLHPDKGGDPDKFKTMTDLTPMFAAMMQLAQTGSTRRAILITVIVLLACVLMLPFLLVTLKLDGATSFSWPVAAIPSWILQLVALCVLLAASRVPRPPGEEKGTEMCFFRF</sequence>
<dbReference type="InterPro" id="IPR043502">
    <property type="entry name" value="DNA/RNA_pol_sf"/>
</dbReference>
<name>A0ABP0LBY3_9DINO</name>
<feature type="transmembrane region" description="Helical" evidence="1">
    <location>
        <begin position="866"/>
        <end position="886"/>
    </location>
</feature>
<evidence type="ECO:0000256" key="1">
    <source>
        <dbReference type="SAM" id="Phobius"/>
    </source>
</evidence>
<organism evidence="3 4">
    <name type="scientific">Durusdinium trenchii</name>
    <dbReference type="NCBI Taxonomy" id="1381693"/>
    <lineage>
        <taxon>Eukaryota</taxon>
        <taxon>Sar</taxon>
        <taxon>Alveolata</taxon>
        <taxon>Dinophyceae</taxon>
        <taxon>Suessiales</taxon>
        <taxon>Symbiodiniaceae</taxon>
        <taxon>Durusdinium</taxon>
    </lineage>
</organism>